<proteinExistence type="predicted"/>
<feature type="transmembrane region" description="Helical" evidence="2">
    <location>
        <begin position="47"/>
        <end position="73"/>
    </location>
</feature>
<evidence type="ECO:0000256" key="2">
    <source>
        <dbReference type="SAM" id="Phobius"/>
    </source>
</evidence>
<evidence type="ECO:0000313" key="4">
    <source>
        <dbReference type="Proteomes" id="UP000476411"/>
    </source>
</evidence>
<evidence type="ECO:0000256" key="1">
    <source>
        <dbReference type="SAM" id="MobiDB-lite"/>
    </source>
</evidence>
<organism evidence="3 4">
    <name type="scientific">Chitinophaga agri</name>
    <dbReference type="NCBI Taxonomy" id="2703787"/>
    <lineage>
        <taxon>Bacteria</taxon>
        <taxon>Pseudomonadati</taxon>
        <taxon>Bacteroidota</taxon>
        <taxon>Chitinophagia</taxon>
        <taxon>Chitinophagales</taxon>
        <taxon>Chitinophagaceae</taxon>
        <taxon>Chitinophaga</taxon>
    </lineage>
</organism>
<feature type="region of interest" description="Disordered" evidence="1">
    <location>
        <begin position="108"/>
        <end position="129"/>
    </location>
</feature>
<dbReference type="AlphaFoldDB" id="A0A6B9ZJ68"/>
<gene>
    <name evidence="3" type="ORF">GWR21_13940</name>
</gene>
<keyword evidence="4" id="KW-1185">Reference proteome</keyword>
<dbReference type="RefSeq" id="WP_162332340.1">
    <property type="nucleotide sequence ID" value="NZ_CP048113.1"/>
</dbReference>
<name>A0A6B9ZJ68_9BACT</name>
<reference evidence="3 4" key="1">
    <citation type="submission" date="2020-01" db="EMBL/GenBank/DDBJ databases">
        <title>Complete genome sequence of Chitinophaga sp. H33E-04 isolated from quinoa roots.</title>
        <authorList>
            <person name="Weon H.-Y."/>
            <person name="Lee S.A."/>
        </authorList>
    </citation>
    <scope>NUCLEOTIDE SEQUENCE [LARGE SCALE GENOMIC DNA]</scope>
    <source>
        <strain evidence="3 4">H33E-04</strain>
    </source>
</reference>
<accession>A0A6B9ZJ68</accession>
<dbReference type="KEGG" id="chih:GWR21_13940"/>
<evidence type="ECO:0008006" key="5">
    <source>
        <dbReference type="Google" id="ProtNLM"/>
    </source>
</evidence>
<keyword evidence="2" id="KW-0812">Transmembrane</keyword>
<keyword evidence="2" id="KW-0472">Membrane</keyword>
<evidence type="ECO:0000313" key="3">
    <source>
        <dbReference type="EMBL" id="QHS60653.1"/>
    </source>
</evidence>
<sequence>MRRGNKVAHIFKFIFLAGLFCFAIGFAVQFLWNWLIPELFHGPVITVWQALGLCLLGKLLFGWHGGGGAPWSARAKQKWRSKMMEKMEHMSEEEKHKLREKLRKCGMGARWGQNPFNDEPKQPTSETNL</sequence>
<feature type="transmembrane region" description="Helical" evidence="2">
    <location>
        <begin position="12"/>
        <end position="35"/>
    </location>
</feature>
<dbReference type="Proteomes" id="UP000476411">
    <property type="component" value="Chromosome"/>
</dbReference>
<dbReference type="EMBL" id="CP048113">
    <property type="protein sequence ID" value="QHS60653.1"/>
    <property type="molecule type" value="Genomic_DNA"/>
</dbReference>
<protein>
    <recommendedName>
        <fullName evidence="5">DUF1682 domain-containing protein</fullName>
    </recommendedName>
</protein>
<keyword evidence="2" id="KW-1133">Transmembrane helix</keyword>